<feature type="region of interest" description="Disordered" evidence="7">
    <location>
        <begin position="1427"/>
        <end position="1446"/>
    </location>
</feature>
<keyword evidence="9" id="KW-1185">Reference proteome</keyword>
<feature type="region of interest" description="Disordered" evidence="7">
    <location>
        <begin position="1468"/>
        <end position="1488"/>
    </location>
</feature>
<feature type="compositionally biased region" description="Basic and acidic residues" evidence="7">
    <location>
        <begin position="1587"/>
        <end position="1603"/>
    </location>
</feature>
<evidence type="ECO:0000256" key="6">
    <source>
        <dbReference type="SAM" id="Coils"/>
    </source>
</evidence>
<feature type="compositionally biased region" description="Basic and acidic residues" evidence="7">
    <location>
        <begin position="276"/>
        <end position="300"/>
    </location>
</feature>
<feature type="region of interest" description="Disordered" evidence="7">
    <location>
        <begin position="45"/>
        <end position="82"/>
    </location>
</feature>
<dbReference type="EMBL" id="JF937090">
    <property type="protein sequence ID" value="AEK08089.1"/>
    <property type="molecule type" value="Genomic_DNA"/>
</dbReference>
<sequence length="1646" mass="171062">MARVDLWAFLHLNQKSMRNAEKEAVGRFQKIGRESADAMSKEIENAAPRVRRAMNRVSDATLSSSRAAREAKRSQDALAKSSQKVLKLQQDIADQKERNNRLLKTEKANQRQQTRAQQEQNKALADYNRLIDRRSKKNDANKATKEEIRLANHRIKQLKLEGKHKEAKALDKAIHPTRKKDILESREIRALDNQLAAAKADLAKKTEHLAKVNQNLKSIERDRQAGLKSLTQAQDEYNRATKETIDAMASVKKANEDVEKAVRSRTEAVKTLHEVEAAEEEKRRAEEEKRRKRVDRDRRGGRGKRGGGGLGVIGNMLTDLPFVPSGRWGAALGGGMLITMASAMEAVVTASQSLALTPAILMAAGAGFGTLALGVSGFGDAIKDMGDPEKFAEALQSLSPAAQQAALEIQYLVDGPLGDLKKATQETLFEGVAQRFRSLTNTFQPEIMRLTTGIAGAMNGMFDEFTNQLMTPGSQKAISSIIDNIVKAFQNLQPAIAPFTNALLKISETGASFLPDLATGLANAATSFSRFITEAQRSGKLEEFIQKGIDAAKSLGDAIWTIGGRIYEVFGNKSPEDFEKTLQDVIDAAFGLANGLVTASKAVNAVLKEIEPLTNLMKDHPGLVWAMIGAWVGFKGLGLVGIISAMAGGLGNVATALGKIPGLAQKAGAGISGALAAVSIPAWLKFLMKWGGAIGFGGQSDVKMPGDEGYPFDPNDPKYGEDALRRKAREKLGLPPEVPTGGAPGTGNGPHGRDGRRRWNPNAGRSATTGIGPAPADAGLPPWAPHDVPLPPADGGGKLSDSERRDQIWSTLNPDDFMPKIDVPMGPITPGTPQLEIGTDGKPFSKPGYGYTDIDPRAVAEAQEKVRREALDYRDAAMELAILQKDSLATEREIFEAKEKLKEAEYDFNKAQLDLVEELNGKWKKVKGGMMDANKLGAGLDDDLGLSRGLAGLADNLVRFVGNLATAPLQMMLSKIAAQGDGSSGILGMLFGGTKDNPASFGGGFDLSGGGFDLSGGGFDLSGSASSGGATFGTPVGGGEPYGLPVGTDTGGYGSSGAVFPPWVHALENMFGVKASTYAGHQEKDGQNKGIDWSGPVENMQRFAEYLSTVPQALEQVIWNNPNTGQKIGIANGQFVGPGTDQPGYYANDWGGHQNHVHTRQSYSIPLPGGAAAPASFGTPSFGGGFSGGGGGTPVFVTNWPFGGMPGMPGGGGSPGGPGTMGKMSMPIADASAFSGFGNPGSPQAVANMIYQQAVSRGYSPQEAQAIVAYAIGESGLDPSRSGGNQGGAEVVGLFQQKPDFARGGGIDPSLRTNAAANTYAYLNQLDRNRHLPIEQALPATSRGGPLATGQDWGGLMSQAAQYLGMPGTPASLSGMQGVAGGPLNTGFPTGLPGGTRPGVAGGAAGGGLPGLFGSLGGAGGGAAAGALGQLPGQQPGQQNGFPGASGAAGGALGGAMGGQAAAADSMIGQGNNDYKPGEEGWQPSGGGGLGIGGLAGAAIQGAMGAGSAMAGPAAPAASAAAQMGMQLIQRGIKYGGQVASIGVEGLFETLTLGDSALGDMSKSWFGRLLSGFASAKPAIGGSAGKAGEKQEKEQPGEPKDQKQGQPQQGGPGGINIGQFIAAPNRDNQQMLNDLNFATYNAGQGR</sequence>
<dbReference type="GO" id="GO:0005524">
    <property type="term" value="F:ATP binding"/>
    <property type="evidence" value="ECO:0007669"/>
    <property type="project" value="UniProtKB-KW"/>
</dbReference>
<feature type="compositionally biased region" description="Basic and acidic residues" evidence="7">
    <location>
        <begin position="129"/>
        <end position="145"/>
    </location>
</feature>
<evidence type="ECO:0000256" key="4">
    <source>
        <dbReference type="ARBA" id="ARBA00023054"/>
    </source>
</evidence>
<feature type="compositionally biased region" description="Basic and acidic residues" evidence="7">
    <location>
        <begin position="96"/>
        <end position="109"/>
    </location>
</feature>
<gene>
    <name evidence="8" type="primary">31</name>
    <name evidence="8" type="ORF">PBI_BAKA_31</name>
</gene>
<dbReference type="Proteomes" id="UP000008404">
    <property type="component" value="Segment"/>
</dbReference>
<evidence type="ECO:0000256" key="2">
    <source>
        <dbReference type="ARBA" id="ARBA00022741"/>
    </source>
</evidence>
<keyword evidence="5" id="KW-0505">Motor protein</keyword>
<protein>
    <submittedName>
        <fullName evidence="8">Tape measure protein</fullName>
    </submittedName>
</protein>
<keyword evidence="2" id="KW-0547">Nucleotide-binding</keyword>
<evidence type="ECO:0000256" key="7">
    <source>
        <dbReference type="SAM" id="MobiDB-lite"/>
    </source>
</evidence>
<feature type="region of interest" description="Disordered" evidence="7">
    <location>
        <begin position="1580"/>
        <end position="1620"/>
    </location>
</feature>
<evidence type="ECO:0000256" key="5">
    <source>
        <dbReference type="ARBA" id="ARBA00023175"/>
    </source>
</evidence>
<reference evidence="8 9" key="1">
    <citation type="journal article" date="2012" name="J. Virol.">
        <title>Complete Genome Sequences of 138 Mycobacteriophages.</title>
        <authorList>
            <consortium name="the Science Education Alliance Phage Hunters Advancing Genomics and Evolutionary Science Program"/>
            <consortium name="the KwaZulu-Natal Research Institute for Tuberculosis and HIV Mycobacterial Genetics Course Students"/>
            <consortium name="the Phage Hunters Integrating Research and Education Program"/>
            <person name="Hatfull G.F."/>
        </authorList>
    </citation>
    <scope>NUCLEOTIDE SEQUENCE [LARGE SCALE GENOMIC DNA]</scope>
    <source>
        <strain evidence="8">Baka</strain>
    </source>
</reference>
<name>G1CZY9_9CAUD</name>
<evidence type="ECO:0000256" key="3">
    <source>
        <dbReference type="ARBA" id="ARBA00022840"/>
    </source>
</evidence>
<keyword evidence="1" id="KW-0493">Microtubule</keyword>
<evidence type="ECO:0000313" key="9">
    <source>
        <dbReference type="Proteomes" id="UP000008404"/>
    </source>
</evidence>
<proteinExistence type="predicted"/>
<accession>G1CZY9</accession>
<feature type="compositionally biased region" description="Pro residues" evidence="7">
    <location>
        <begin position="782"/>
        <end position="792"/>
    </location>
</feature>
<organism evidence="8 9">
    <name type="scientific">Mycobacterium phage Baka</name>
    <dbReference type="NCBI Taxonomy" id="2902882"/>
    <lineage>
        <taxon>Viruses</taxon>
        <taxon>Duplodnaviria</taxon>
        <taxon>Heunggongvirae</taxon>
        <taxon>Uroviricota</taxon>
        <taxon>Caudoviricetes</taxon>
        <taxon>Omegavirus</taxon>
        <taxon>Omegavirus baka</taxon>
    </lineage>
</organism>
<feature type="region of interest" description="Disordered" evidence="7">
    <location>
        <begin position="731"/>
        <end position="804"/>
    </location>
</feature>
<dbReference type="RefSeq" id="YP_009636202.1">
    <property type="nucleotide sequence ID" value="NC_042316.1"/>
</dbReference>
<evidence type="ECO:0000313" key="8">
    <source>
        <dbReference type="EMBL" id="AEK08089.1"/>
    </source>
</evidence>
<evidence type="ECO:0000256" key="1">
    <source>
        <dbReference type="ARBA" id="ARBA00022701"/>
    </source>
</evidence>
<keyword evidence="4 6" id="KW-0175">Coiled coil</keyword>
<feature type="compositionally biased region" description="Low complexity" evidence="7">
    <location>
        <begin position="110"/>
        <end position="121"/>
    </location>
</feature>
<dbReference type="KEGG" id="vg:40232938"/>
<keyword evidence="3" id="KW-0067">ATP-binding</keyword>
<dbReference type="PANTHER" id="PTHR37739">
    <property type="entry name" value="KINESIN-LIKE PROTEIN KIN-12D"/>
    <property type="match status" value="1"/>
</dbReference>
<feature type="region of interest" description="Disordered" evidence="7">
    <location>
        <begin position="96"/>
        <end position="145"/>
    </location>
</feature>
<dbReference type="InterPro" id="IPR044986">
    <property type="entry name" value="KIF15/KIN-12"/>
</dbReference>
<dbReference type="GeneID" id="40232938"/>
<feature type="coiled-coil region" evidence="6">
    <location>
        <begin position="188"/>
        <end position="222"/>
    </location>
</feature>
<feature type="region of interest" description="Disordered" evidence="7">
    <location>
        <begin position="276"/>
        <end position="308"/>
    </location>
</feature>
<dbReference type="PANTHER" id="PTHR37739:SF8">
    <property type="entry name" value="KINESIN-LIKE PROTEIN KIN-12D"/>
    <property type="match status" value="1"/>
</dbReference>